<feature type="transmembrane region" description="Helical" evidence="9">
    <location>
        <begin position="285"/>
        <end position="304"/>
    </location>
</feature>
<dbReference type="Gene3D" id="1.10.287.70">
    <property type="match status" value="1"/>
</dbReference>
<reference evidence="12" key="1">
    <citation type="submission" date="2020-11" db="EMBL/GenBank/DDBJ databases">
        <authorList>
            <person name="Whiteford S."/>
        </authorList>
    </citation>
    <scope>NUCLEOTIDE SEQUENCE</scope>
</reference>
<evidence type="ECO:0000256" key="2">
    <source>
        <dbReference type="ARBA" id="ARBA00008685"/>
    </source>
</evidence>
<dbReference type="SUPFAM" id="SSF53850">
    <property type="entry name" value="Periplasmic binding protein-like II"/>
    <property type="match status" value="1"/>
</dbReference>
<evidence type="ECO:0000256" key="1">
    <source>
        <dbReference type="ARBA" id="ARBA00004651"/>
    </source>
</evidence>
<evidence type="ECO:0000256" key="4">
    <source>
        <dbReference type="ARBA" id="ARBA00022692"/>
    </source>
</evidence>
<evidence type="ECO:0000256" key="7">
    <source>
        <dbReference type="ARBA" id="ARBA00023170"/>
    </source>
</evidence>
<dbReference type="Proteomes" id="UP000653454">
    <property type="component" value="Unassembled WGS sequence"/>
</dbReference>
<sequence length="603" mass="68641">MTMLDRVTLQKRLFKNGIATSNLKLDTDADFTDLTVSQTKTAVVLNTSYSGWFNVLETSDYEHSFRHPFLWLIFSDDLENTAAILSKYPIEVDSSVLIITKTDENSYQLYEAYNTGFYTHGSFIVNSVGNWNNSRLHMKESRRTNMTGVVLKCMVVVTQMLTNETLPSFLEQSRPSGFDLLHKKKYFTLLKYLRDMYNFSYELKRTTSWGYLNESAGGAFDGMIGALQRGEIDIGGSPVFFRAERFKVLDYYMETWRSKQCFIFRHPKRVGAFYTIFTRPLSTSVWLSTALLLALSSAMLGLLLRTRALRTRGDDDDESMSIALLSIWSAVCQQGMTVQRNSSAVKLVIFSTFVFSLTLYQYYNAVVVSTLLREPPKNIRSLEDLVKSDLKTGVEDVLYNIDFFRHTTNPIAIQLYNEKVVTHNQRNFFKADYGMARVKQGGFAFHVDSSSGYRIMRRTFVEREVCEVQEVPLFPPQNMVATVKKGSPYKGILAYGLRKMAESGLMHRIRTVWDEPKPACVRTPDSSVFSVSVVEFSTPLLLLACGVVLALIVLAGEIAVCRWQRNGTKVKVLRDVHVRRLGGNGGSDGRLLRKVRRVVAFRH</sequence>
<keyword evidence="6 9" id="KW-0472">Membrane</keyword>
<keyword evidence="3" id="KW-1003">Cell membrane</keyword>
<dbReference type="InterPro" id="IPR057074">
    <property type="entry name" value="IR75A_N"/>
</dbReference>
<organism evidence="12 13">
    <name type="scientific">Plutella xylostella</name>
    <name type="common">Diamondback moth</name>
    <name type="synonym">Plutella maculipennis</name>
    <dbReference type="NCBI Taxonomy" id="51655"/>
    <lineage>
        <taxon>Eukaryota</taxon>
        <taxon>Metazoa</taxon>
        <taxon>Ecdysozoa</taxon>
        <taxon>Arthropoda</taxon>
        <taxon>Hexapoda</taxon>
        <taxon>Insecta</taxon>
        <taxon>Pterygota</taxon>
        <taxon>Neoptera</taxon>
        <taxon>Endopterygota</taxon>
        <taxon>Lepidoptera</taxon>
        <taxon>Glossata</taxon>
        <taxon>Ditrysia</taxon>
        <taxon>Yponomeutoidea</taxon>
        <taxon>Plutellidae</taxon>
        <taxon>Plutella</taxon>
    </lineage>
</organism>
<keyword evidence="5 9" id="KW-1133">Transmembrane helix</keyword>
<evidence type="ECO:0000256" key="3">
    <source>
        <dbReference type="ARBA" id="ARBA00022475"/>
    </source>
</evidence>
<keyword evidence="8" id="KW-0325">Glycoprotein</keyword>
<protein>
    <submittedName>
        <fullName evidence="12">(diamondback moth) hypothetical protein</fullName>
    </submittedName>
</protein>
<dbReference type="Pfam" id="PF00060">
    <property type="entry name" value="Lig_chan"/>
    <property type="match status" value="1"/>
</dbReference>
<keyword evidence="7" id="KW-0675">Receptor</keyword>
<feature type="domain" description="Ionotropic glutamate receptor C-terminal" evidence="10">
    <location>
        <begin position="282"/>
        <end position="463"/>
    </location>
</feature>
<dbReference type="GO" id="GO:0015276">
    <property type="term" value="F:ligand-gated monoatomic ion channel activity"/>
    <property type="evidence" value="ECO:0007669"/>
    <property type="project" value="InterPro"/>
</dbReference>
<comment type="subcellular location">
    <subcellularLocation>
        <location evidence="1">Cell membrane</location>
        <topology evidence="1">Multi-pass membrane protein</topology>
    </subcellularLocation>
</comment>
<dbReference type="PANTHER" id="PTHR42643:SF33">
    <property type="entry name" value="GLUTAMATE RECEPTOR 2-LIKE PROTEIN"/>
    <property type="match status" value="1"/>
</dbReference>
<dbReference type="GO" id="GO:0050906">
    <property type="term" value="P:detection of stimulus involved in sensory perception"/>
    <property type="evidence" value="ECO:0007669"/>
    <property type="project" value="UniProtKB-ARBA"/>
</dbReference>
<evidence type="ECO:0000256" key="5">
    <source>
        <dbReference type="ARBA" id="ARBA00022989"/>
    </source>
</evidence>
<evidence type="ECO:0000313" key="13">
    <source>
        <dbReference type="Proteomes" id="UP000653454"/>
    </source>
</evidence>
<dbReference type="InterPro" id="IPR001320">
    <property type="entry name" value="Iontro_rcpt_C"/>
</dbReference>
<keyword evidence="4 9" id="KW-0812">Transmembrane</keyword>
<evidence type="ECO:0000256" key="8">
    <source>
        <dbReference type="ARBA" id="ARBA00023180"/>
    </source>
</evidence>
<name>A0A8S4FKP7_PLUXY</name>
<evidence type="ECO:0000256" key="9">
    <source>
        <dbReference type="SAM" id="Phobius"/>
    </source>
</evidence>
<dbReference type="AlphaFoldDB" id="A0A8S4FKP7"/>
<dbReference type="GO" id="GO:0005886">
    <property type="term" value="C:plasma membrane"/>
    <property type="evidence" value="ECO:0007669"/>
    <property type="project" value="UniProtKB-SubCell"/>
</dbReference>
<proteinExistence type="inferred from homology"/>
<comment type="caution">
    <text evidence="12">The sequence shown here is derived from an EMBL/GenBank/DDBJ whole genome shotgun (WGS) entry which is preliminary data.</text>
</comment>
<accession>A0A8S4FKP7</accession>
<feature type="transmembrane region" description="Helical" evidence="9">
    <location>
        <begin position="344"/>
        <end position="363"/>
    </location>
</feature>
<evidence type="ECO:0000259" key="11">
    <source>
        <dbReference type="Pfam" id="PF24576"/>
    </source>
</evidence>
<comment type="similarity">
    <text evidence="2">Belongs to the glutamate-gated ion channel (TC 1.A.10.1) family.</text>
</comment>
<gene>
    <name evidence="12" type="ORF">PLXY2_LOCUS8901</name>
</gene>
<feature type="domain" description="Ionotropic receptor 75a N-terminal" evidence="11">
    <location>
        <begin position="6"/>
        <end position="154"/>
    </location>
</feature>
<feature type="transmembrane region" description="Helical" evidence="9">
    <location>
        <begin position="540"/>
        <end position="561"/>
    </location>
</feature>
<dbReference type="Gene3D" id="3.40.190.10">
    <property type="entry name" value="Periplasmic binding protein-like II"/>
    <property type="match status" value="1"/>
</dbReference>
<dbReference type="PANTHER" id="PTHR42643">
    <property type="entry name" value="IONOTROPIC RECEPTOR 20A-RELATED"/>
    <property type="match status" value="1"/>
</dbReference>
<dbReference type="InterPro" id="IPR052192">
    <property type="entry name" value="Insect_Ionotropic_Sensory_Rcpt"/>
</dbReference>
<evidence type="ECO:0000259" key="10">
    <source>
        <dbReference type="Pfam" id="PF00060"/>
    </source>
</evidence>
<dbReference type="Pfam" id="PF24576">
    <property type="entry name" value="IR75A_N"/>
    <property type="match status" value="1"/>
</dbReference>
<dbReference type="EMBL" id="CAJHNJ030000034">
    <property type="protein sequence ID" value="CAG9127395.1"/>
    <property type="molecule type" value="Genomic_DNA"/>
</dbReference>
<keyword evidence="13" id="KW-1185">Reference proteome</keyword>
<evidence type="ECO:0000256" key="6">
    <source>
        <dbReference type="ARBA" id="ARBA00023136"/>
    </source>
</evidence>
<evidence type="ECO:0000313" key="12">
    <source>
        <dbReference type="EMBL" id="CAG9127395.1"/>
    </source>
</evidence>